<dbReference type="Proteomes" id="UP001597114">
    <property type="component" value="Unassembled WGS sequence"/>
</dbReference>
<protein>
    <submittedName>
        <fullName evidence="1">RidA family protein</fullName>
        <ecNumber evidence="1">3.5.-.-</ecNumber>
    </submittedName>
</protein>
<dbReference type="SUPFAM" id="SSF55298">
    <property type="entry name" value="YjgF-like"/>
    <property type="match status" value="1"/>
</dbReference>
<dbReference type="EC" id="3.5.-.-" evidence="1"/>
<dbReference type="InterPro" id="IPR006175">
    <property type="entry name" value="YjgF/YER057c/UK114"/>
</dbReference>
<dbReference type="RefSeq" id="WP_344728641.1">
    <property type="nucleotide sequence ID" value="NZ_BAAAUS010000052.1"/>
</dbReference>
<name>A0ABW4EVR0_9PSEU</name>
<gene>
    <name evidence="1" type="ORF">ACFSJD_17685</name>
</gene>
<keyword evidence="2" id="KW-1185">Reference proteome</keyword>
<evidence type="ECO:0000313" key="1">
    <source>
        <dbReference type="EMBL" id="MFD1519328.1"/>
    </source>
</evidence>
<accession>A0ABW4EVR0</accession>
<keyword evidence="1" id="KW-0378">Hydrolase</keyword>
<comment type="caution">
    <text evidence="1">The sequence shown here is derived from an EMBL/GenBank/DDBJ whole genome shotgun (WGS) entry which is preliminary data.</text>
</comment>
<dbReference type="Pfam" id="PF01042">
    <property type="entry name" value="Ribonuc_L-PSP"/>
    <property type="match status" value="1"/>
</dbReference>
<dbReference type="PANTHER" id="PTHR47328:SF1">
    <property type="entry name" value="RUTC FAMILY PROTEIN YOAB"/>
    <property type="match status" value="1"/>
</dbReference>
<proteinExistence type="predicted"/>
<organism evidence="1 2">
    <name type="scientific">Pseudonocardia yunnanensis</name>
    <dbReference type="NCBI Taxonomy" id="58107"/>
    <lineage>
        <taxon>Bacteria</taxon>
        <taxon>Bacillati</taxon>
        <taxon>Actinomycetota</taxon>
        <taxon>Actinomycetes</taxon>
        <taxon>Pseudonocardiales</taxon>
        <taxon>Pseudonocardiaceae</taxon>
        <taxon>Pseudonocardia</taxon>
    </lineage>
</organism>
<reference evidence="2" key="1">
    <citation type="journal article" date="2019" name="Int. J. Syst. Evol. Microbiol.">
        <title>The Global Catalogue of Microorganisms (GCM) 10K type strain sequencing project: providing services to taxonomists for standard genome sequencing and annotation.</title>
        <authorList>
            <consortium name="The Broad Institute Genomics Platform"/>
            <consortium name="The Broad Institute Genome Sequencing Center for Infectious Disease"/>
            <person name="Wu L."/>
            <person name="Ma J."/>
        </authorList>
    </citation>
    <scope>NUCLEOTIDE SEQUENCE [LARGE SCALE GENOMIC DNA]</scope>
    <source>
        <strain evidence="2">CCM 7043</strain>
    </source>
</reference>
<dbReference type="Gene3D" id="3.30.1330.40">
    <property type="entry name" value="RutC-like"/>
    <property type="match status" value="1"/>
</dbReference>
<dbReference type="PANTHER" id="PTHR47328">
    <property type="match status" value="1"/>
</dbReference>
<dbReference type="EMBL" id="JBHUCO010000017">
    <property type="protein sequence ID" value="MFD1519328.1"/>
    <property type="molecule type" value="Genomic_DNA"/>
</dbReference>
<sequence length="121" mass="12313">MIDRLPGQLPVISGAVVHAGVIYTAGIIAPSVLTGAPTAIAEQAAEVLDLLDDVLHQAGGELASVLRVEAYLADPADMPVWNAAFTAKWPAAPPARTTVALTLAAPGALIEVQAIAAVSER</sequence>
<dbReference type="InterPro" id="IPR035959">
    <property type="entry name" value="RutC-like_sf"/>
</dbReference>
<evidence type="ECO:0000313" key="2">
    <source>
        <dbReference type="Proteomes" id="UP001597114"/>
    </source>
</evidence>
<dbReference type="CDD" id="cd00448">
    <property type="entry name" value="YjgF_YER057c_UK114_family"/>
    <property type="match status" value="1"/>
</dbReference>
<dbReference type="InterPro" id="IPR035709">
    <property type="entry name" value="YoaB-like"/>
</dbReference>
<dbReference type="GO" id="GO:0016787">
    <property type="term" value="F:hydrolase activity"/>
    <property type="evidence" value="ECO:0007669"/>
    <property type="project" value="UniProtKB-KW"/>
</dbReference>